<dbReference type="InterPro" id="IPR036291">
    <property type="entry name" value="NAD(P)-bd_dom_sf"/>
</dbReference>
<keyword evidence="3" id="KW-1185">Reference proteome</keyword>
<evidence type="ECO:0000313" key="2">
    <source>
        <dbReference type="EMBL" id="GGI15544.1"/>
    </source>
</evidence>
<dbReference type="PANTHER" id="PTHR43245:SF13">
    <property type="entry name" value="UDP-D-APIOSE_UDP-D-XYLOSE SYNTHASE 2"/>
    <property type="match status" value="1"/>
</dbReference>
<sequence>MHAVLIGGTGTISTSVTHELLQQGWQVTLINRGTDTPELRELVELGARSLVCDVNDEPEMRELLTSHRELQHVDCVAEFVAFTHEQVERDIRLFLGKTSQYIFVSSASAYAKPARSYIISEGTTLANPYWQYSQQKIECERVLMEAYRKLSFPVTIVRPSHTYDRRSLPLGVHGAQGSWQVAQRMLEDKPVIVHGDGSSLWTLTHARDFAVGFVGLMANTHAIGEAVQIMGNETLTWDQIYSCIGAALGVTPQLVHVSSQMLAAAGPQYDFTGSLTGDKAVSVVFDTTKLQRLVPQFATRTRFDQGVRECVDYILNHPEYQQADPEFDRWSDELIAQLDVFVNHMSAFNAQHHN</sequence>
<gene>
    <name evidence="2" type="ORF">GCM10007377_16420</name>
</gene>
<dbReference type="AlphaFoldDB" id="A0A8J3F024"/>
<dbReference type="Proteomes" id="UP000619536">
    <property type="component" value="Unassembled WGS sequence"/>
</dbReference>
<feature type="domain" description="NAD-dependent epimerase/dehydratase" evidence="1">
    <location>
        <begin position="4"/>
        <end position="223"/>
    </location>
</feature>
<reference evidence="2" key="2">
    <citation type="submission" date="2020-09" db="EMBL/GenBank/DDBJ databases">
        <authorList>
            <person name="Sun Q."/>
            <person name="Sedlacek I."/>
        </authorList>
    </citation>
    <scope>NUCLEOTIDE SEQUENCE</scope>
    <source>
        <strain evidence="2">CCM 8606</strain>
    </source>
</reference>
<dbReference type="InterPro" id="IPR050177">
    <property type="entry name" value="Lipid_A_modif_metabolic_enz"/>
</dbReference>
<dbReference type="Pfam" id="PF01370">
    <property type="entry name" value="Epimerase"/>
    <property type="match status" value="1"/>
</dbReference>
<comment type="caution">
    <text evidence="2">The sequence shown here is derived from an EMBL/GenBank/DDBJ whole genome shotgun (WGS) entry which is preliminary data.</text>
</comment>
<reference evidence="2" key="1">
    <citation type="journal article" date="2014" name="Int. J. Syst. Evol. Microbiol.">
        <title>Complete genome sequence of Corynebacterium casei LMG S-19264T (=DSM 44701T), isolated from a smear-ripened cheese.</title>
        <authorList>
            <consortium name="US DOE Joint Genome Institute (JGI-PGF)"/>
            <person name="Walter F."/>
            <person name="Albersmeier A."/>
            <person name="Kalinowski J."/>
            <person name="Ruckert C."/>
        </authorList>
    </citation>
    <scope>NUCLEOTIDE SEQUENCE</scope>
    <source>
        <strain evidence="2">CCM 8606</strain>
    </source>
</reference>
<dbReference type="EMBL" id="BMDH01000007">
    <property type="protein sequence ID" value="GGI15544.1"/>
    <property type="molecule type" value="Genomic_DNA"/>
</dbReference>
<dbReference type="SUPFAM" id="SSF51735">
    <property type="entry name" value="NAD(P)-binding Rossmann-fold domains"/>
    <property type="match status" value="1"/>
</dbReference>
<protein>
    <recommendedName>
        <fullName evidence="1">NAD-dependent epimerase/dehydratase domain-containing protein</fullName>
    </recommendedName>
</protein>
<proteinExistence type="predicted"/>
<dbReference type="PANTHER" id="PTHR43245">
    <property type="entry name" value="BIFUNCTIONAL POLYMYXIN RESISTANCE PROTEIN ARNA"/>
    <property type="match status" value="1"/>
</dbReference>
<dbReference type="InterPro" id="IPR001509">
    <property type="entry name" value="Epimerase_deHydtase"/>
</dbReference>
<accession>A0A8J3F024</accession>
<evidence type="ECO:0000313" key="3">
    <source>
        <dbReference type="Proteomes" id="UP000619536"/>
    </source>
</evidence>
<organism evidence="2 3">
    <name type="scientific">Galliscardovia ingluviei</name>
    <dbReference type="NCBI Taxonomy" id="1769422"/>
    <lineage>
        <taxon>Bacteria</taxon>
        <taxon>Bacillati</taxon>
        <taxon>Actinomycetota</taxon>
        <taxon>Actinomycetes</taxon>
        <taxon>Bifidobacteriales</taxon>
        <taxon>Bifidobacteriaceae</taxon>
        <taxon>Galliscardovia</taxon>
    </lineage>
</organism>
<evidence type="ECO:0000259" key="1">
    <source>
        <dbReference type="Pfam" id="PF01370"/>
    </source>
</evidence>
<name>A0A8J3F024_9BIFI</name>
<dbReference type="RefSeq" id="WP_188355801.1">
    <property type="nucleotide sequence ID" value="NZ_BMDH01000007.1"/>
</dbReference>
<dbReference type="Gene3D" id="3.40.50.720">
    <property type="entry name" value="NAD(P)-binding Rossmann-like Domain"/>
    <property type="match status" value="1"/>
</dbReference>